<feature type="chain" id="PRO_5015396900" evidence="1">
    <location>
        <begin position="25"/>
        <end position="76"/>
    </location>
</feature>
<organism evidence="2 3">
    <name type="scientific">Mycobacterium terramassiliense</name>
    <dbReference type="NCBI Taxonomy" id="1841859"/>
    <lineage>
        <taxon>Bacteria</taxon>
        <taxon>Bacillati</taxon>
        <taxon>Actinomycetota</taxon>
        <taxon>Actinomycetes</taxon>
        <taxon>Mycobacteriales</taxon>
        <taxon>Mycobacteriaceae</taxon>
        <taxon>Mycobacterium</taxon>
    </lineage>
</organism>
<protein>
    <submittedName>
        <fullName evidence="2">Uncharacterized protein</fullName>
    </submittedName>
</protein>
<keyword evidence="3" id="KW-1185">Reference proteome</keyword>
<feature type="signal peptide" evidence="1">
    <location>
        <begin position="1"/>
        <end position="24"/>
    </location>
</feature>
<accession>A0A2U3N9J8</accession>
<keyword evidence="1" id="KW-0732">Signal</keyword>
<evidence type="ECO:0000313" key="3">
    <source>
        <dbReference type="Proteomes" id="UP000241595"/>
    </source>
</evidence>
<dbReference type="AlphaFoldDB" id="A0A2U3N9J8"/>
<dbReference type="EMBL" id="FTRV01000011">
    <property type="protein sequence ID" value="SPM28186.1"/>
    <property type="molecule type" value="Genomic_DNA"/>
</dbReference>
<gene>
    <name evidence="2" type="ORF">MTAB308_1671</name>
</gene>
<evidence type="ECO:0000256" key="1">
    <source>
        <dbReference type="SAM" id="SignalP"/>
    </source>
</evidence>
<dbReference type="RefSeq" id="WP_077099054.1">
    <property type="nucleotide sequence ID" value="NZ_LT717700.1"/>
</dbReference>
<dbReference type="OrthoDB" id="4752991at2"/>
<sequence length="76" mass="7647">MKRVVVAGAIGAMALAASSAVANADPDPFSPPAPGIVDLITTESPALVVDPSDEGGPSMAWGGAGMYCQNLFVRCR</sequence>
<dbReference type="Proteomes" id="UP000241595">
    <property type="component" value="Unassembled WGS sequence"/>
</dbReference>
<reference evidence="2 3" key="1">
    <citation type="submission" date="2017-01" db="EMBL/GenBank/DDBJ databases">
        <authorList>
            <consortium name="Urmite Genomes"/>
        </authorList>
    </citation>
    <scope>NUCLEOTIDE SEQUENCE [LARGE SCALE GENOMIC DNA]</scope>
    <source>
        <strain evidence="2 3">AB308</strain>
    </source>
</reference>
<proteinExistence type="predicted"/>
<evidence type="ECO:0000313" key="2">
    <source>
        <dbReference type="EMBL" id="SPM28186.1"/>
    </source>
</evidence>
<name>A0A2U3N9J8_9MYCO</name>